<reference evidence="36 37" key="1">
    <citation type="submission" date="2021-06" db="EMBL/GenBank/DDBJ databases">
        <authorList>
            <person name="Palmer J.M."/>
        </authorList>
    </citation>
    <scope>NUCLEOTIDE SEQUENCE [LARGE SCALE GENOMIC DNA]</scope>
    <source>
        <strain evidence="36 37">MEX-2019</strain>
        <tissue evidence="36">Muscle</tissue>
    </source>
</reference>
<feature type="region of interest" description="Disordered" evidence="29">
    <location>
        <begin position="875"/>
        <end position="950"/>
    </location>
</feature>
<feature type="compositionally biased region" description="Low complexity" evidence="29">
    <location>
        <begin position="163"/>
        <end position="174"/>
    </location>
</feature>
<feature type="domain" description="EH" evidence="34">
    <location>
        <begin position="20"/>
        <end position="109"/>
    </location>
</feature>
<evidence type="ECO:0000256" key="11">
    <source>
        <dbReference type="ARBA" id="ARBA00022490"/>
    </source>
</evidence>
<dbReference type="InterPro" id="IPR018247">
    <property type="entry name" value="EF_Hand_1_Ca_BS"/>
</dbReference>
<feature type="domain" description="C2" evidence="32">
    <location>
        <begin position="1698"/>
        <end position="1814"/>
    </location>
</feature>
<feature type="domain" description="SH3" evidence="30">
    <location>
        <begin position="811"/>
        <end position="872"/>
    </location>
</feature>
<evidence type="ECO:0000259" key="33">
    <source>
        <dbReference type="PROSITE" id="PS50010"/>
    </source>
</evidence>
<dbReference type="CDD" id="cd00160">
    <property type="entry name" value="RhoGEF"/>
    <property type="match status" value="1"/>
</dbReference>
<dbReference type="Pfam" id="PF12763">
    <property type="entry name" value="EH"/>
    <property type="match status" value="2"/>
</dbReference>
<dbReference type="InterPro" id="IPR000261">
    <property type="entry name" value="EH_dom"/>
</dbReference>
<dbReference type="GO" id="GO:0005085">
    <property type="term" value="F:guanyl-nucleotide exchange factor activity"/>
    <property type="evidence" value="ECO:0007669"/>
    <property type="project" value="InterPro"/>
</dbReference>
<dbReference type="InterPro" id="IPR011992">
    <property type="entry name" value="EF-hand-dom_pair"/>
</dbReference>
<name>A0AAV9S945_9TELE</name>
<dbReference type="GO" id="GO:0005886">
    <property type="term" value="C:plasma membrane"/>
    <property type="evidence" value="ECO:0007669"/>
    <property type="project" value="UniProtKB-SubCell"/>
</dbReference>
<dbReference type="PANTHER" id="PTHR46006">
    <property type="entry name" value="RHO GUANINE NUCLEOTIDE EXCHANGE FACTOR AT 64C, ISOFORM A"/>
    <property type="match status" value="1"/>
</dbReference>
<dbReference type="CDD" id="cd08375">
    <property type="entry name" value="C2_Intersectin"/>
    <property type="match status" value="1"/>
</dbReference>
<feature type="domain" description="PH" evidence="31">
    <location>
        <begin position="1581"/>
        <end position="1690"/>
    </location>
</feature>
<dbReference type="GO" id="GO:0006887">
    <property type="term" value="P:exocytosis"/>
    <property type="evidence" value="ECO:0007669"/>
    <property type="project" value="UniProtKB-KW"/>
</dbReference>
<evidence type="ECO:0000256" key="24">
    <source>
        <dbReference type="ARBA" id="ARBA00023273"/>
    </source>
</evidence>
<feature type="compositionally biased region" description="Polar residues" evidence="29">
    <location>
        <begin position="939"/>
        <end position="950"/>
    </location>
</feature>
<dbReference type="Pfam" id="PF16617">
    <property type="entry name" value="INTAP"/>
    <property type="match status" value="1"/>
</dbReference>
<feature type="compositionally biased region" description="Low complexity" evidence="29">
    <location>
        <begin position="875"/>
        <end position="916"/>
    </location>
</feature>
<feature type="domain" description="EH" evidence="34">
    <location>
        <begin position="221"/>
        <end position="310"/>
    </location>
</feature>
<evidence type="ECO:0000313" key="36">
    <source>
        <dbReference type="EMBL" id="KAK5617454.1"/>
    </source>
</evidence>
<dbReference type="PROSITE" id="PS50031">
    <property type="entry name" value="EH"/>
    <property type="match status" value="2"/>
</dbReference>
<comment type="caution">
    <text evidence="36">The sequence shown here is derived from an EMBL/GenBank/DDBJ whole genome shotgun (WGS) entry which is preliminary data.</text>
</comment>
<keyword evidence="37" id="KW-1185">Reference proteome</keyword>
<feature type="region of interest" description="Disordered" evidence="29">
    <location>
        <begin position="312"/>
        <end position="386"/>
    </location>
</feature>
<evidence type="ECO:0000259" key="35">
    <source>
        <dbReference type="PROSITE" id="PS50222"/>
    </source>
</evidence>
<dbReference type="GO" id="GO:0005905">
    <property type="term" value="C:clathrin-coated pit"/>
    <property type="evidence" value="ECO:0007669"/>
    <property type="project" value="UniProtKB-SubCell"/>
</dbReference>
<keyword evidence="10" id="KW-0268">Exocytosis</keyword>
<dbReference type="GO" id="GO:0055037">
    <property type="term" value="C:recycling endosome"/>
    <property type="evidence" value="ECO:0007669"/>
    <property type="project" value="UniProtKB-SubCell"/>
</dbReference>
<dbReference type="GO" id="GO:0043005">
    <property type="term" value="C:neuron projection"/>
    <property type="evidence" value="ECO:0007669"/>
    <property type="project" value="UniProtKB-KW"/>
</dbReference>
<evidence type="ECO:0000256" key="28">
    <source>
        <dbReference type="SAM" id="Coils"/>
    </source>
</evidence>
<evidence type="ECO:0000256" key="2">
    <source>
        <dbReference type="ARBA" id="ARBA00004236"/>
    </source>
</evidence>
<evidence type="ECO:0000259" key="34">
    <source>
        <dbReference type="PROSITE" id="PS50031"/>
    </source>
</evidence>
<dbReference type="InterPro" id="IPR011993">
    <property type="entry name" value="PH-like_dom_sf"/>
</dbReference>
<accession>A0AAV9S945</accession>
<evidence type="ECO:0000256" key="1">
    <source>
        <dbReference type="ARBA" id="ARBA00004172"/>
    </source>
</evidence>
<dbReference type="SMART" id="SM00326">
    <property type="entry name" value="SH3"/>
    <property type="match status" value="5"/>
</dbReference>
<dbReference type="CDD" id="cd00052">
    <property type="entry name" value="EH"/>
    <property type="match status" value="2"/>
</dbReference>
<dbReference type="SMART" id="SM00054">
    <property type="entry name" value="EFh"/>
    <property type="match status" value="2"/>
</dbReference>
<dbReference type="SMART" id="SM00233">
    <property type="entry name" value="PH"/>
    <property type="match status" value="1"/>
</dbReference>
<feature type="compositionally biased region" description="Basic and acidic residues" evidence="29">
    <location>
        <begin position="657"/>
        <end position="666"/>
    </location>
</feature>
<keyword evidence="14" id="KW-0479">Metal-binding</keyword>
<feature type="domain" description="EF-hand" evidence="35">
    <location>
        <begin position="53"/>
        <end position="88"/>
    </location>
</feature>
<keyword evidence="19" id="KW-0770">Synapse</keyword>
<dbReference type="SUPFAM" id="SSF50729">
    <property type="entry name" value="PH domain-like"/>
    <property type="match status" value="1"/>
</dbReference>
<dbReference type="PROSITE" id="PS50010">
    <property type="entry name" value="DH_2"/>
    <property type="match status" value="1"/>
</dbReference>
<keyword evidence="11" id="KW-0963">Cytoplasm</keyword>
<keyword evidence="9" id="KW-1003">Cell membrane</keyword>
<keyword evidence="17" id="KW-0106">Calcium</keyword>
<evidence type="ECO:0000259" key="32">
    <source>
        <dbReference type="PROSITE" id="PS50004"/>
    </source>
</evidence>
<keyword evidence="23" id="KW-0539">Nucleus</keyword>
<dbReference type="Gene3D" id="2.60.40.150">
    <property type="entry name" value="C2 domain"/>
    <property type="match status" value="1"/>
</dbReference>
<dbReference type="CDD" id="cd11987">
    <property type="entry name" value="SH3_Intersectin1_1"/>
    <property type="match status" value="1"/>
</dbReference>
<dbReference type="InterPro" id="IPR001452">
    <property type="entry name" value="SH3_domain"/>
</dbReference>
<evidence type="ECO:0000256" key="10">
    <source>
        <dbReference type="ARBA" id="ARBA00022483"/>
    </source>
</evidence>
<feature type="domain" description="DH" evidence="33">
    <location>
        <begin position="1356"/>
        <end position="1542"/>
    </location>
</feature>
<dbReference type="CDD" id="cd11993">
    <property type="entry name" value="SH3_Intersectin1_4"/>
    <property type="match status" value="1"/>
</dbReference>
<sequence>MAQFPTAFTGQDVFLITADERAKHDQQFHSLSVTAGGYITGDQAKNFFLQSGLPPPILAQIWALADMNSDGRMDIHEFSIAMKLIKLKLQGHSLPPVLPPSMKQPPLALHPQASFGMPPMASIPTPIPAPLPVMPPLPLPPLPVGVSPPLVSTAAPPLPPPMANGAPPTAMMPPISGFPHPVPSVNKTSSFNRSSTKLQKGSSFDAAGTQPPSDWAVPQSSRLKYRQLFNSHDKMMSGYLTGPQARTILMQSSLPQSQLATIWSLSDIDQDGKLTAEEFILAMHLIDMAMSGLPLPPVLPAEYLPPTFRRVRSDSVQSDQKSVPEEAEEENESSLEKKLPATFEDKKRENFERGNLELEKRRQALQEQQRKEQERLASLEREEQERKERERLEQERRRQQELEKQLEKQRELERQREEERRKEIERREAAKRELERQRQLEWERQRRQELLTQRNREQESIVLLKARKKTLEFELEALNDKKNQLEGKLRDVRFRLSTQRREMEQTNQTRETRIAEITQLQQQLQDSQQWLGKLIPDKQNLNDQLKQVQQNSLHRDSLSSLQKAIEQKESSRQQLREQLDTVERETRAKLLEIDAFNTQLKCLCEFYANHCARIEALRRQLHREEKGRQSSSLSNGIHTEDGCLLFNLELREIHSRQQRQKQRELEGGTQSLSQPYMQTTSERKSAELQESGLSSKEGFVWRGETGGSTPNVPSPASVSASHAWLNRVTQEDEERKRRGMEEEEEGRKGASSVEEKEVESRGKKDIQDKLNKLFGQPADPWVSAVEKAPAPSLFDQKASASGFEQQKQQPVKVVYYRALYPFDARSHDEISIQPGDVIMVDESQTGEPGWLGGELRGRTGWFPANYAERIPESEASISLRSSSSVTPPSTQQPMATPPSASGHTSTSTSSANSNWADFSTTWPSSTASQSDSEGWDAWPTSSANQNPSLNVPSAQLRQRSAFTPATMTTGSSPSPVLGQGEKVEGLQAQALYPWRAKKDNHLNFNKNEIITVLEQQDMWWLGELQNGQRGWFPKSYVKLISANTTIPAGAAVRSKNTKVGILRRDTAPEPSELPLSGSEGMEAAPVFPSEGSLESGISESPPNGKRPSSSPAKPSESGEEYVAMYTYESSEQGDLSFQQGDIVVVTRKEGDWWTGMVGGKTGVFPSNYVKPRDSVTDSLGPAGKTGSLGKKPEIAQVIAAYSATGAEQLTLAPGQLILIRKKNPGGWWEGELQARGKKRQIGWFPANYVKLLSPSTSKTTPTEPTPPKLAPASTVLCQVIGMYDYVAQNDDELAFQKGQVINVLNKDDCDWWKGELNGREGLFPSNYVKLTTDTDPSTQWCADLHLLDMLSPMERKRQGYIHELIVTEENYVNDLQLVTEIFHKPLLECELLTEKEVAMIFVNWKELIMCNIKLLKALRVRKKMSGDRMPVKMIGDILTNQLPHMQPYIRFCSCQLNGATLIQQKTDDNPEIKDFLKRLAMDPRCKGMPLSSFLLKPMQRVTRYPLIIKNILENTPESHPDHSHLKAALEKAEELCSQVNEGVREKENSDRLEWIQAHVQCEGLSEQLVFNSVTNCLGPRKFLHSGKLFKAKSSKELYGFLFNDFLLLTQVTKPLGSSGSDKVFSSKTHLQYRMYKTPIFLNEVLVKLPTDPSGDEPLFHISHIDRVYTLRAESINERTAWVQKIKAASELFIETEKKKREKAYLVRSQRATGIGRLMVNIVEGIELKPCRTHGKSNPYCEVTMGSQCHITKTVQDTLNPKWNSNCQFFIKDLEQDVLCITVFERDQFSPDDFLGRTEIRLAEIKKDQGSKGPITKRLLLHEVPTGEIVVRLDLQLFEEP</sequence>
<feature type="compositionally biased region" description="Low complexity" evidence="29">
    <location>
        <begin position="1088"/>
        <end position="1102"/>
    </location>
</feature>
<dbReference type="GO" id="GO:0015031">
    <property type="term" value="P:protein transport"/>
    <property type="evidence" value="ECO:0007669"/>
    <property type="project" value="UniProtKB-KW"/>
</dbReference>
<keyword evidence="20 28" id="KW-0175">Coiled coil</keyword>
<feature type="compositionally biased region" description="Polar residues" evidence="29">
    <location>
        <begin position="668"/>
        <end position="680"/>
    </location>
</feature>
<dbReference type="Gene3D" id="1.20.900.10">
    <property type="entry name" value="Dbl homology (DH) domain"/>
    <property type="match status" value="1"/>
</dbReference>
<dbReference type="InterPro" id="IPR002048">
    <property type="entry name" value="EF_hand_dom"/>
</dbReference>
<feature type="compositionally biased region" description="Basic and acidic residues" evidence="29">
    <location>
        <begin position="729"/>
        <end position="764"/>
    </location>
</feature>
<dbReference type="FunFam" id="2.30.29.30:FF:000069">
    <property type="entry name" value="Intersectin 1"/>
    <property type="match status" value="1"/>
</dbReference>
<keyword evidence="22" id="KW-0168">Coated pit</keyword>
<evidence type="ECO:0000256" key="6">
    <source>
        <dbReference type="ARBA" id="ARBA00004600"/>
    </source>
</evidence>
<dbReference type="PROSITE" id="PS50002">
    <property type="entry name" value="SH3"/>
    <property type="match status" value="5"/>
</dbReference>
<feature type="region of interest" description="Disordered" evidence="29">
    <location>
        <begin position="161"/>
        <end position="217"/>
    </location>
</feature>
<dbReference type="FunFam" id="2.60.40.150:FF:000029">
    <property type="entry name" value="Intersectin 1"/>
    <property type="match status" value="1"/>
</dbReference>
<dbReference type="CDD" id="cd11837">
    <property type="entry name" value="SH3_Intersectin_2"/>
    <property type="match status" value="1"/>
</dbReference>
<dbReference type="GO" id="GO:0035556">
    <property type="term" value="P:intracellular signal transduction"/>
    <property type="evidence" value="ECO:0007669"/>
    <property type="project" value="InterPro"/>
</dbReference>
<evidence type="ECO:0000256" key="8">
    <source>
        <dbReference type="ARBA" id="ARBA00022448"/>
    </source>
</evidence>
<feature type="domain" description="EF-hand" evidence="35">
    <location>
        <begin position="254"/>
        <end position="289"/>
    </location>
</feature>
<dbReference type="Proteomes" id="UP001311232">
    <property type="component" value="Unassembled WGS sequence"/>
</dbReference>
<evidence type="ECO:0000256" key="5">
    <source>
        <dbReference type="ARBA" id="ARBA00004510"/>
    </source>
</evidence>
<keyword evidence="24" id="KW-0966">Cell projection</keyword>
<evidence type="ECO:0000256" key="9">
    <source>
        <dbReference type="ARBA" id="ARBA00022475"/>
    </source>
</evidence>
<feature type="compositionally biased region" description="Basic and acidic residues" evidence="29">
    <location>
        <begin position="334"/>
        <end position="386"/>
    </location>
</feature>
<dbReference type="SMART" id="SM00325">
    <property type="entry name" value="RhoGEF"/>
    <property type="match status" value="1"/>
</dbReference>
<dbReference type="EMBL" id="JAHHUM010000718">
    <property type="protein sequence ID" value="KAK5617454.1"/>
    <property type="molecule type" value="Genomic_DNA"/>
</dbReference>
<evidence type="ECO:0000256" key="16">
    <source>
        <dbReference type="ARBA" id="ARBA00022753"/>
    </source>
</evidence>
<dbReference type="InterPro" id="IPR001331">
    <property type="entry name" value="GDS_CDC24_CS"/>
</dbReference>
<dbReference type="Gene3D" id="2.30.30.40">
    <property type="entry name" value="SH3 Domains"/>
    <property type="match status" value="5"/>
</dbReference>
<evidence type="ECO:0000256" key="26">
    <source>
        <dbReference type="ARBA" id="ARBA00074966"/>
    </source>
</evidence>
<dbReference type="GO" id="GO:0035025">
    <property type="term" value="P:positive regulation of Rho protein signal transduction"/>
    <property type="evidence" value="ECO:0007669"/>
    <property type="project" value="TreeGrafter"/>
</dbReference>
<feature type="domain" description="SH3" evidence="30">
    <location>
        <begin position="1274"/>
        <end position="1333"/>
    </location>
</feature>
<dbReference type="InterPro" id="IPR036028">
    <property type="entry name" value="SH3-like_dom_sf"/>
</dbReference>
<organism evidence="36 37">
    <name type="scientific">Crenichthys baileyi</name>
    <name type="common">White River springfish</name>
    <dbReference type="NCBI Taxonomy" id="28760"/>
    <lineage>
        <taxon>Eukaryota</taxon>
        <taxon>Metazoa</taxon>
        <taxon>Chordata</taxon>
        <taxon>Craniata</taxon>
        <taxon>Vertebrata</taxon>
        <taxon>Euteleostomi</taxon>
        <taxon>Actinopterygii</taxon>
        <taxon>Neopterygii</taxon>
        <taxon>Teleostei</taxon>
        <taxon>Neoteleostei</taxon>
        <taxon>Acanthomorphata</taxon>
        <taxon>Ovalentaria</taxon>
        <taxon>Atherinomorphae</taxon>
        <taxon>Cyprinodontiformes</taxon>
        <taxon>Goodeidae</taxon>
        <taxon>Crenichthys</taxon>
    </lineage>
</organism>
<evidence type="ECO:0000256" key="27">
    <source>
        <dbReference type="PROSITE-ProRule" id="PRU00192"/>
    </source>
</evidence>
<feature type="domain" description="SH3" evidence="30">
    <location>
        <begin position="1190"/>
        <end position="1254"/>
    </location>
</feature>
<dbReference type="PROSITE" id="PS50004">
    <property type="entry name" value="C2"/>
    <property type="match status" value="1"/>
</dbReference>
<dbReference type="PRINTS" id="PR00499">
    <property type="entry name" value="P67PHOX"/>
</dbReference>
<dbReference type="GO" id="GO:0006897">
    <property type="term" value="P:endocytosis"/>
    <property type="evidence" value="ECO:0007669"/>
    <property type="project" value="UniProtKB-KW"/>
</dbReference>
<evidence type="ECO:0000256" key="23">
    <source>
        <dbReference type="ARBA" id="ARBA00023242"/>
    </source>
</evidence>
<evidence type="ECO:0000256" key="18">
    <source>
        <dbReference type="ARBA" id="ARBA00022927"/>
    </source>
</evidence>
<dbReference type="InterPro" id="IPR051480">
    <property type="entry name" value="Endocytic_GEF_Adapter"/>
</dbReference>
<dbReference type="Gene3D" id="2.30.29.30">
    <property type="entry name" value="Pleckstrin-homology domain (PH domain)/Phosphotyrosine-binding domain (PTB)"/>
    <property type="match status" value="1"/>
</dbReference>
<dbReference type="GO" id="GO:0005635">
    <property type="term" value="C:nuclear envelope"/>
    <property type="evidence" value="ECO:0007669"/>
    <property type="project" value="UniProtKB-SubCell"/>
</dbReference>
<dbReference type="FunFam" id="1.10.238.10:FF:000055">
    <property type="entry name" value="Intersectin-1 isoform 1"/>
    <property type="match status" value="1"/>
</dbReference>
<dbReference type="InterPro" id="IPR000219">
    <property type="entry name" value="DH_dom"/>
</dbReference>
<keyword evidence="21" id="KW-0472">Membrane</keyword>
<evidence type="ECO:0000259" key="30">
    <source>
        <dbReference type="PROSITE" id="PS50002"/>
    </source>
</evidence>
<dbReference type="SUPFAM" id="SSF49562">
    <property type="entry name" value="C2 domain (Calcium/lipid-binding domain, CaLB)"/>
    <property type="match status" value="1"/>
</dbReference>
<gene>
    <name evidence="36" type="primary">ITSN1</name>
    <name evidence="36" type="ORF">CRENBAI_005860</name>
</gene>
<protein>
    <recommendedName>
        <fullName evidence="26">Intersectin-1</fullName>
    </recommendedName>
</protein>
<evidence type="ECO:0000256" key="15">
    <source>
        <dbReference type="ARBA" id="ARBA00022737"/>
    </source>
</evidence>
<evidence type="ECO:0000256" key="12">
    <source>
        <dbReference type="ARBA" id="ARBA00022583"/>
    </source>
</evidence>
<evidence type="ECO:0000256" key="7">
    <source>
        <dbReference type="ARBA" id="ARBA00022443"/>
    </source>
</evidence>
<evidence type="ECO:0000313" key="37">
    <source>
        <dbReference type="Proteomes" id="UP001311232"/>
    </source>
</evidence>
<keyword evidence="12" id="KW-0254">Endocytosis</keyword>
<evidence type="ECO:0000256" key="17">
    <source>
        <dbReference type="ARBA" id="ARBA00022837"/>
    </source>
</evidence>
<dbReference type="PANTHER" id="PTHR46006:SF9">
    <property type="entry name" value="INTERSECTIN-1"/>
    <property type="match status" value="1"/>
</dbReference>
<evidence type="ECO:0000256" key="13">
    <source>
        <dbReference type="ARBA" id="ARBA00022599"/>
    </source>
</evidence>
<dbReference type="Pfam" id="PF07653">
    <property type="entry name" value="SH3_2"/>
    <property type="match status" value="2"/>
</dbReference>
<dbReference type="FunFam" id="2.30.30.40:FF:000122">
    <property type="entry name" value="intersectin-1 isoform X2"/>
    <property type="match status" value="1"/>
</dbReference>
<evidence type="ECO:0000256" key="21">
    <source>
        <dbReference type="ARBA" id="ARBA00023136"/>
    </source>
</evidence>
<dbReference type="PROSITE" id="PS50222">
    <property type="entry name" value="EF_HAND_2"/>
    <property type="match status" value="2"/>
</dbReference>
<dbReference type="FunFam" id="2.30.30.40:FF:000041">
    <property type="entry name" value="Intersectin 1"/>
    <property type="match status" value="1"/>
</dbReference>
<dbReference type="Gene3D" id="1.10.238.10">
    <property type="entry name" value="EF-hand"/>
    <property type="match status" value="2"/>
</dbReference>
<comment type="subcellular location">
    <subcellularLocation>
        <location evidence="2">Cell membrane</location>
    </subcellularLocation>
    <subcellularLocation>
        <location evidence="5">Cell projection</location>
        <location evidence="5">Lamellipodium</location>
    </subcellularLocation>
    <subcellularLocation>
        <location evidence="4">Cytoplasm</location>
    </subcellularLocation>
    <subcellularLocation>
        <location evidence="6">Membrane</location>
        <location evidence="6">Clathrin-coated pit</location>
    </subcellularLocation>
    <subcellularLocation>
        <location evidence="3">Nucleus envelope</location>
    </subcellularLocation>
    <subcellularLocation>
        <location evidence="1">Recycling endosome</location>
    </subcellularLocation>
    <subcellularLocation>
        <location evidence="25">Synapse</location>
        <location evidence="25">Synaptosome</location>
    </subcellularLocation>
</comment>
<feature type="region of interest" description="Disordered" evidence="29">
    <location>
        <begin position="1061"/>
        <end position="1119"/>
    </location>
</feature>
<dbReference type="Pfam" id="PF00621">
    <property type="entry name" value="RhoGEF"/>
    <property type="match status" value="1"/>
</dbReference>
<evidence type="ECO:0000256" key="3">
    <source>
        <dbReference type="ARBA" id="ARBA00004259"/>
    </source>
</evidence>
<evidence type="ECO:0000256" key="25">
    <source>
        <dbReference type="ARBA" id="ARBA00034102"/>
    </source>
</evidence>
<dbReference type="InterPro" id="IPR035892">
    <property type="entry name" value="C2_domain_sf"/>
</dbReference>
<keyword evidence="18" id="KW-0653">Protein transport</keyword>
<proteinExistence type="predicted"/>
<evidence type="ECO:0000256" key="29">
    <source>
        <dbReference type="SAM" id="MobiDB-lite"/>
    </source>
</evidence>
<dbReference type="SUPFAM" id="SSF48065">
    <property type="entry name" value="DBL homology domain (DH-domain)"/>
    <property type="match status" value="1"/>
</dbReference>
<keyword evidence="13" id="KW-0771">Synaptosome</keyword>
<dbReference type="SMART" id="SM00027">
    <property type="entry name" value="EH"/>
    <property type="match status" value="2"/>
</dbReference>
<feature type="domain" description="SH3" evidence="30">
    <location>
        <begin position="1116"/>
        <end position="1174"/>
    </location>
</feature>
<evidence type="ECO:0000256" key="20">
    <source>
        <dbReference type="ARBA" id="ARBA00023054"/>
    </source>
</evidence>
<dbReference type="SMART" id="SM00239">
    <property type="entry name" value="C2"/>
    <property type="match status" value="1"/>
</dbReference>
<dbReference type="InterPro" id="IPR032140">
    <property type="entry name" value="INTAP"/>
</dbReference>
<dbReference type="FunFam" id="1.20.900.10:FF:000011">
    <property type="entry name" value="Intersectin 1"/>
    <property type="match status" value="1"/>
</dbReference>
<dbReference type="CDD" id="cd13264">
    <property type="entry name" value="PH_ITSN"/>
    <property type="match status" value="1"/>
</dbReference>
<dbReference type="Pfam" id="PF00168">
    <property type="entry name" value="C2"/>
    <property type="match status" value="1"/>
</dbReference>
<feature type="coiled-coil region" evidence="28">
    <location>
        <begin position="558"/>
        <end position="592"/>
    </location>
</feature>
<dbReference type="Pfam" id="PF00018">
    <property type="entry name" value="SH3_1"/>
    <property type="match status" value="2"/>
</dbReference>
<dbReference type="FunFam" id="1.10.238.10:FF:000046">
    <property type="entry name" value="intersectin-1 isoform X2"/>
    <property type="match status" value="1"/>
</dbReference>
<evidence type="ECO:0000256" key="22">
    <source>
        <dbReference type="ARBA" id="ARBA00023176"/>
    </source>
</evidence>
<dbReference type="GO" id="GO:0030027">
    <property type="term" value="C:lamellipodium"/>
    <property type="evidence" value="ECO:0007669"/>
    <property type="project" value="UniProtKB-SubCell"/>
</dbReference>
<dbReference type="GO" id="GO:0005509">
    <property type="term" value="F:calcium ion binding"/>
    <property type="evidence" value="ECO:0007669"/>
    <property type="project" value="InterPro"/>
</dbReference>
<keyword evidence="7 27" id="KW-0728">SH3 domain</keyword>
<feature type="compositionally biased region" description="Polar residues" evidence="29">
    <location>
        <begin position="185"/>
        <end position="202"/>
    </location>
</feature>
<dbReference type="Gene3D" id="1.10.287.1490">
    <property type="match status" value="1"/>
</dbReference>
<feature type="domain" description="SH3" evidence="30">
    <location>
        <begin position="983"/>
        <end position="1042"/>
    </location>
</feature>
<keyword evidence="16" id="KW-0967">Endosome</keyword>
<dbReference type="PRINTS" id="PR00452">
    <property type="entry name" value="SH3DOMAIN"/>
</dbReference>
<evidence type="ECO:0000256" key="14">
    <source>
        <dbReference type="ARBA" id="ARBA00022723"/>
    </source>
</evidence>
<dbReference type="Pfam" id="PF16652">
    <property type="entry name" value="PH_13"/>
    <property type="match status" value="1"/>
</dbReference>
<evidence type="ECO:0000259" key="31">
    <source>
        <dbReference type="PROSITE" id="PS50003"/>
    </source>
</evidence>
<evidence type="ECO:0000256" key="19">
    <source>
        <dbReference type="ARBA" id="ARBA00023018"/>
    </source>
</evidence>
<dbReference type="InterPro" id="IPR001849">
    <property type="entry name" value="PH_domain"/>
</dbReference>
<dbReference type="InterPro" id="IPR000008">
    <property type="entry name" value="C2_dom"/>
</dbReference>
<dbReference type="InterPro" id="IPR035899">
    <property type="entry name" value="DBL_dom_sf"/>
</dbReference>
<keyword evidence="8" id="KW-0813">Transport</keyword>
<dbReference type="SUPFAM" id="SSF47473">
    <property type="entry name" value="EF-hand"/>
    <property type="match status" value="2"/>
</dbReference>
<dbReference type="PROSITE" id="PS00741">
    <property type="entry name" value="DH_1"/>
    <property type="match status" value="1"/>
</dbReference>
<dbReference type="PROSITE" id="PS50003">
    <property type="entry name" value="PH_DOMAIN"/>
    <property type="match status" value="1"/>
</dbReference>
<dbReference type="GO" id="GO:0045202">
    <property type="term" value="C:synapse"/>
    <property type="evidence" value="ECO:0007669"/>
    <property type="project" value="UniProtKB-SubCell"/>
</dbReference>
<dbReference type="FunFam" id="2.30.30.40:FF:000024">
    <property type="entry name" value="Intersectin 1"/>
    <property type="match status" value="1"/>
</dbReference>
<feature type="region of interest" description="Disordered" evidence="29">
    <location>
        <begin position="657"/>
        <end position="764"/>
    </location>
</feature>
<dbReference type="SUPFAM" id="SSF50044">
    <property type="entry name" value="SH3-domain"/>
    <property type="match status" value="5"/>
</dbReference>
<keyword evidence="15" id="KW-0677">Repeat</keyword>
<evidence type="ECO:0000256" key="4">
    <source>
        <dbReference type="ARBA" id="ARBA00004496"/>
    </source>
</evidence>
<dbReference type="PROSITE" id="PS00018">
    <property type="entry name" value="EF_HAND_1"/>
    <property type="match status" value="2"/>
</dbReference>
<dbReference type="Pfam" id="PF14604">
    <property type="entry name" value="SH3_9"/>
    <property type="match status" value="1"/>
</dbReference>
<feature type="compositionally biased region" description="Polar residues" evidence="29">
    <location>
        <begin position="917"/>
        <end position="932"/>
    </location>
</feature>